<dbReference type="CDD" id="cd04301">
    <property type="entry name" value="NAT_SF"/>
    <property type="match status" value="1"/>
</dbReference>
<gene>
    <name evidence="2" type="ORF">CCHLO57077_00016069</name>
</gene>
<dbReference type="PROSITE" id="PS51186">
    <property type="entry name" value="GNAT"/>
    <property type="match status" value="1"/>
</dbReference>
<name>A0AA35PWY4_9HYPO</name>
<comment type="caution">
    <text evidence="2">The sequence shown here is derived from an EMBL/GenBank/DDBJ whole genome shotgun (WGS) entry which is preliminary data.</text>
</comment>
<evidence type="ECO:0000313" key="3">
    <source>
        <dbReference type="Proteomes" id="UP001160390"/>
    </source>
</evidence>
<proteinExistence type="predicted"/>
<keyword evidence="3" id="KW-1185">Reference proteome</keyword>
<dbReference type="InterPro" id="IPR016181">
    <property type="entry name" value="Acyl_CoA_acyltransferase"/>
</dbReference>
<dbReference type="AlphaFoldDB" id="A0AA35PWY4"/>
<accession>A0AA35PWY4</accession>
<feature type="domain" description="N-acetyltransferase" evidence="1">
    <location>
        <begin position="24"/>
        <end position="203"/>
    </location>
</feature>
<sequence length="211" mass="23806">MSTIEIRLFDPERDEDLSQDLVQLQIDCITADGALLRFHPPFDKEKRQQMQLFWEDRFRQCRQGLRVSFLAVKKTDANKETLCGVVDLGLPVADTGPFRADVEMLMVSPHHRRKGIAKKLLFALESYAEEKERTLLVNLGIIKFFGGRSLTDLKQLSTDAGSTAAAHVYPAMGYTKFGTVPDYGIKPDTAKLVAGEYFYKDLRKSNASTRA</sequence>
<dbReference type="Pfam" id="PF00583">
    <property type="entry name" value="Acetyltransf_1"/>
    <property type="match status" value="1"/>
</dbReference>
<dbReference type="GO" id="GO:0016747">
    <property type="term" value="F:acyltransferase activity, transferring groups other than amino-acyl groups"/>
    <property type="evidence" value="ECO:0007669"/>
    <property type="project" value="InterPro"/>
</dbReference>
<dbReference type="InterPro" id="IPR000182">
    <property type="entry name" value="GNAT_dom"/>
</dbReference>
<dbReference type="EMBL" id="CABFNP030000771">
    <property type="protein sequence ID" value="CAI6085902.1"/>
    <property type="molecule type" value="Genomic_DNA"/>
</dbReference>
<reference evidence="2" key="1">
    <citation type="submission" date="2023-01" db="EMBL/GenBank/DDBJ databases">
        <authorList>
            <person name="Piombo E."/>
        </authorList>
    </citation>
    <scope>NUCLEOTIDE SEQUENCE</scope>
</reference>
<protein>
    <recommendedName>
        <fullName evidence="1">N-acetyltransferase domain-containing protein</fullName>
    </recommendedName>
</protein>
<organism evidence="2 3">
    <name type="scientific">Clonostachys chloroleuca</name>
    <dbReference type="NCBI Taxonomy" id="1926264"/>
    <lineage>
        <taxon>Eukaryota</taxon>
        <taxon>Fungi</taxon>
        <taxon>Dikarya</taxon>
        <taxon>Ascomycota</taxon>
        <taxon>Pezizomycotina</taxon>
        <taxon>Sordariomycetes</taxon>
        <taxon>Hypocreomycetidae</taxon>
        <taxon>Hypocreales</taxon>
        <taxon>Bionectriaceae</taxon>
        <taxon>Clonostachys</taxon>
    </lineage>
</organism>
<dbReference type="Proteomes" id="UP001160390">
    <property type="component" value="Unassembled WGS sequence"/>
</dbReference>
<dbReference type="Gene3D" id="3.40.630.30">
    <property type="match status" value="1"/>
</dbReference>
<evidence type="ECO:0000259" key="1">
    <source>
        <dbReference type="PROSITE" id="PS51186"/>
    </source>
</evidence>
<evidence type="ECO:0000313" key="2">
    <source>
        <dbReference type="EMBL" id="CAI6085902.1"/>
    </source>
</evidence>
<dbReference type="SUPFAM" id="SSF55729">
    <property type="entry name" value="Acyl-CoA N-acyltransferases (Nat)"/>
    <property type="match status" value="1"/>
</dbReference>